<dbReference type="SMART" id="SM00530">
    <property type="entry name" value="HTH_XRE"/>
    <property type="match status" value="1"/>
</dbReference>
<proteinExistence type="predicted"/>
<dbReference type="AlphaFoldDB" id="A0A8J3ASS1"/>
<dbReference type="InterPro" id="IPR052345">
    <property type="entry name" value="Rad_response_metalloprotease"/>
</dbReference>
<comment type="caution">
    <text evidence="2">The sequence shown here is derived from an EMBL/GenBank/DDBJ whole genome shotgun (WGS) entry which is preliminary data.</text>
</comment>
<dbReference type="InterPro" id="IPR001387">
    <property type="entry name" value="Cro/C1-type_HTH"/>
</dbReference>
<dbReference type="Gene3D" id="1.10.260.40">
    <property type="entry name" value="lambda repressor-like DNA-binding domains"/>
    <property type="match status" value="1"/>
</dbReference>
<keyword evidence="3" id="KW-1185">Reference proteome</keyword>
<dbReference type="InterPro" id="IPR010982">
    <property type="entry name" value="Lambda_DNA-bd_dom_sf"/>
</dbReference>
<dbReference type="GO" id="GO:0003677">
    <property type="term" value="F:DNA binding"/>
    <property type="evidence" value="ECO:0007669"/>
    <property type="project" value="InterPro"/>
</dbReference>
<protein>
    <submittedName>
        <fullName evidence="2">Transcriptional regulator</fullName>
    </submittedName>
</protein>
<dbReference type="Pfam" id="PF01381">
    <property type="entry name" value="HTH_3"/>
    <property type="match status" value="1"/>
</dbReference>
<dbReference type="EMBL" id="BMDI01000001">
    <property type="protein sequence ID" value="GGI18174.1"/>
    <property type="molecule type" value="Genomic_DNA"/>
</dbReference>
<dbReference type="PANTHER" id="PTHR43236:SF2">
    <property type="entry name" value="BLL0069 PROTEIN"/>
    <property type="match status" value="1"/>
</dbReference>
<dbReference type="Proteomes" id="UP000642180">
    <property type="component" value="Unassembled WGS sequence"/>
</dbReference>
<evidence type="ECO:0000313" key="3">
    <source>
        <dbReference type="Proteomes" id="UP000642180"/>
    </source>
</evidence>
<dbReference type="PROSITE" id="PS50943">
    <property type="entry name" value="HTH_CROC1"/>
    <property type="match status" value="1"/>
</dbReference>
<reference evidence="3" key="1">
    <citation type="journal article" date="2019" name="Int. J. Syst. Evol. Microbiol.">
        <title>The Global Catalogue of Microorganisms (GCM) 10K type strain sequencing project: providing services to taxonomists for standard genome sequencing and annotation.</title>
        <authorList>
            <consortium name="The Broad Institute Genomics Platform"/>
            <consortium name="The Broad Institute Genome Sequencing Center for Infectious Disease"/>
            <person name="Wu L."/>
            <person name="Ma J."/>
        </authorList>
    </citation>
    <scope>NUCLEOTIDE SEQUENCE [LARGE SCALE GENOMIC DNA]</scope>
    <source>
        <strain evidence="3">CCM 2767</strain>
    </source>
</reference>
<sequence length="382" mass="42489">MKSFINDYHTPGQLLLTLLEDRGWNQQVLATVLGVDKSGITRLVSDQRTFDATIALALEGLFDVPAEQFLALQAKHDLSRARLAVTPDPGMLTRAKLFGELPIAEMIRRGWLDTSDAKDSRAVEQSLLKFFDVESADEITSLPHAAKKSNAEIPATPVQLAWLHRAREIASEMIVARYSQANGRKAVLKLKELLLAAEEARKVPRILAESGIRFVIVETLTSAKIDGACFWLNDTAPVIAMTMRFDRIDNFWFVLRHELEHVLQGHGKNGSPVIDYELEGERAGSGDNVSEEERIANDAASEFCVPQKLLDSFISRKAPFFAERDLIGFARTINVHPGLVAGQIQRKTARYDRFRNHLVKMRNIVAPSAIVDGWGDIAPVGL</sequence>
<dbReference type="SUPFAM" id="SSF47413">
    <property type="entry name" value="lambda repressor-like DNA-binding domains"/>
    <property type="match status" value="1"/>
</dbReference>
<organism evidence="2 3">
    <name type="scientific">Oxalicibacterium faecigallinarum</name>
    <dbReference type="NCBI Taxonomy" id="573741"/>
    <lineage>
        <taxon>Bacteria</taxon>
        <taxon>Pseudomonadati</taxon>
        <taxon>Pseudomonadota</taxon>
        <taxon>Betaproteobacteria</taxon>
        <taxon>Burkholderiales</taxon>
        <taxon>Oxalobacteraceae</taxon>
        <taxon>Oxalicibacterium</taxon>
    </lineage>
</organism>
<evidence type="ECO:0000313" key="2">
    <source>
        <dbReference type="EMBL" id="GGI18174.1"/>
    </source>
</evidence>
<dbReference type="CDD" id="cd00093">
    <property type="entry name" value="HTH_XRE"/>
    <property type="match status" value="1"/>
</dbReference>
<dbReference type="RefSeq" id="WP_188380401.1">
    <property type="nucleotide sequence ID" value="NZ_BMDI01000001.1"/>
</dbReference>
<accession>A0A8J3ASS1</accession>
<feature type="domain" description="HTH cro/C1-type" evidence="1">
    <location>
        <begin position="15"/>
        <end position="69"/>
    </location>
</feature>
<name>A0A8J3ASS1_9BURK</name>
<dbReference type="PANTHER" id="PTHR43236">
    <property type="entry name" value="ANTITOXIN HIGA1"/>
    <property type="match status" value="1"/>
</dbReference>
<evidence type="ECO:0000259" key="1">
    <source>
        <dbReference type="PROSITE" id="PS50943"/>
    </source>
</evidence>
<gene>
    <name evidence="2" type="ORF">GCM10008066_12680</name>
</gene>